<organism evidence="2 3">
    <name type="scientific">Nelumbo nucifera</name>
    <name type="common">Sacred lotus</name>
    <dbReference type="NCBI Taxonomy" id="4432"/>
    <lineage>
        <taxon>Eukaryota</taxon>
        <taxon>Viridiplantae</taxon>
        <taxon>Streptophyta</taxon>
        <taxon>Embryophyta</taxon>
        <taxon>Tracheophyta</taxon>
        <taxon>Spermatophyta</taxon>
        <taxon>Magnoliopsida</taxon>
        <taxon>Proteales</taxon>
        <taxon>Nelumbonaceae</taxon>
        <taxon>Nelumbo</taxon>
    </lineage>
</organism>
<sequence length="70" mass="8259">MKIPRIGEWPFPTPPQGMLFPFEFMIFVFVSTQSKIRNRDCENSKPSSIAEQRAEPTSGERLHLEHRWLQ</sequence>
<reference evidence="2 3" key="1">
    <citation type="journal article" date="2020" name="Mol. Biol. Evol.">
        <title>Distinct Expression and Methylation Patterns for Genes with Different Fates following a Single Whole-Genome Duplication in Flowering Plants.</title>
        <authorList>
            <person name="Shi T."/>
            <person name="Rahmani R.S."/>
            <person name="Gugger P.F."/>
            <person name="Wang M."/>
            <person name="Li H."/>
            <person name="Zhang Y."/>
            <person name="Li Z."/>
            <person name="Wang Q."/>
            <person name="Van de Peer Y."/>
            <person name="Marchal K."/>
            <person name="Chen J."/>
        </authorList>
    </citation>
    <scope>NUCLEOTIDE SEQUENCE [LARGE SCALE GENOMIC DNA]</scope>
    <source>
        <tissue evidence="2">Leaf</tissue>
    </source>
</reference>
<dbReference type="Proteomes" id="UP000607653">
    <property type="component" value="Unassembled WGS sequence"/>
</dbReference>
<protein>
    <submittedName>
        <fullName evidence="2">Uncharacterized protein</fullName>
    </submittedName>
</protein>
<feature type="compositionally biased region" description="Basic and acidic residues" evidence="1">
    <location>
        <begin position="52"/>
        <end position="70"/>
    </location>
</feature>
<evidence type="ECO:0000313" key="2">
    <source>
        <dbReference type="EMBL" id="DAD27037.1"/>
    </source>
</evidence>
<name>A0A822Y3N1_NELNU</name>
<dbReference type="AlphaFoldDB" id="A0A822Y3N1"/>
<proteinExistence type="predicted"/>
<keyword evidence="3" id="KW-1185">Reference proteome</keyword>
<evidence type="ECO:0000313" key="3">
    <source>
        <dbReference type="Proteomes" id="UP000607653"/>
    </source>
</evidence>
<evidence type="ECO:0000256" key="1">
    <source>
        <dbReference type="SAM" id="MobiDB-lite"/>
    </source>
</evidence>
<comment type="caution">
    <text evidence="2">The sequence shown here is derived from an EMBL/GenBank/DDBJ whole genome shotgun (WGS) entry which is preliminary data.</text>
</comment>
<gene>
    <name evidence="2" type="ORF">HUJ06_028505</name>
</gene>
<dbReference type="EMBL" id="DUZY01000002">
    <property type="protein sequence ID" value="DAD27037.1"/>
    <property type="molecule type" value="Genomic_DNA"/>
</dbReference>
<feature type="region of interest" description="Disordered" evidence="1">
    <location>
        <begin position="39"/>
        <end position="70"/>
    </location>
</feature>
<accession>A0A822Y3N1</accession>